<organism evidence="1 2">
    <name type="scientific">Rubus argutus</name>
    <name type="common">Southern blackberry</name>
    <dbReference type="NCBI Taxonomy" id="59490"/>
    <lineage>
        <taxon>Eukaryota</taxon>
        <taxon>Viridiplantae</taxon>
        <taxon>Streptophyta</taxon>
        <taxon>Embryophyta</taxon>
        <taxon>Tracheophyta</taxon>
        <taxon>Spermatophyta</taxon>
        <taxon>Magnoliopsida</taxon>
        <taxon>eudicotyledons</taxon>
        <taxon>Gunneridae</taxon>
        <taxon>Pentapetalae</taxon>
        <taxon>rosids</taxon>
        <taxon>fabids</taxon>
        <taxon>Rosales</taxon>
        <taxon>Rosaceae</taxon>
        <taxon>Rosoideae</taxon>
        <taxon>Rosoideae incertae sedis</taxon>
        <taxon>Rubus</taxon>
    </lineage>
</organism>
<gene>
    <name evidence="1" type="ORF">M0R45_016108</name>
</gene>
<dbReference type="Proteomes" id="UP001457282">
    <property type="component" value="Unassembled WGS sequence"/>
</dbReference>
<evidence type="ECO:0000313" key="2">
    <source>
        <dbReference type="Proteomes" id="UP001457282"/>
    </source>
</evidence>
<proteinExistence type="predicted"/>
<dbReference type="EMBL" id="JBEDUW010000003">
    <property type="protein sequence ID" value="KAK9939412.1"/>
    <property type="molecule type" value="Genomic_DNA"/>
</dbReference>
<name>A0AAW1XS56_RUBAR</name>
<keyword evidence="2" id="KW-1185">Reference proteome</keyword>
<dbReference type="AlphaFoldDB" id="A0AAW1XS56"/>
<sequence>MDGSTMALGRAAEQVRRARGGSIGAGSQQRRDWMKTVFMDEMSRGLIWVVGMDGVFGELVIVLELRLFGDELAAALGLVCAAAERKKGVVRC</sequence>
<evidence type="ECO:0000313" key="1">
    <source>
        <dbReference type="EMBL" id="KAK9939412.1"/>
    </source>
</evidence>
<protein>
    <submittedName>
        <fullName evidence="1">Uncharacterized protein</fullName>
    </submittedName>
</protein>
<comment type="caution">
    <text evidence="1">The sequence shown here is derived from an EMBL/GenBank/DDBJ whole genome shotgun (WGS) entry which is preliminary data.</text>
</comment>
<accession>A0AAW1XS56</accession>
<reference evidence="1 2" key="1">
    <citation type="journal article" date="2023" name="G3 (Bethesda)">
        <title>A chromosome-length genome assembly and annotation of blackberry (Rubus argutus, cv. 'Hillquist').</title>
        <authorList>
            <person name="Bruna T."/>
            <person name="Aryal R."/>
            <person name="Dudchenko O."/>
            <person name="Sargent D.J."/>
            <person name="Mead D."/>
            <person name="Buti M."/>
            <person name="Cavallini A."/>
            <person name="Hytonen T."/>
            <person name="Andres J."/>
            <person name="Pham M."/>
            <person name="Weisz D."/>
            <person name="Mascagni F."/>
            <person name="Usai G."/>
            <person name="Natali L."/>
            <person name="Bassil N."/>
            <person name="Fernandez G.E."/>
            <person name="Lomsadze A."/>
            <person name="Armour M."/>
            <person name="Olukolu B."/>
            <person name="Poorten T."/>
            <person name="Britton C."/>
            <person name="Davik J."/>
            <person name="Ashrafi H."/>
            <person name="Aiden E.L."/>
            <person name="Borodovsky M."/>
            <person name="Worthington M."/>
        </authorList>
    </citation>
    <scope>NUCLEOTIDE SEQUENCE [LARGE SCALE GENOMIC DNA]</scope>
    <source>
        <strain evidence="1">PI 553951</strain>
    </source>
</reference>